<protein>
    <submittedName>
        <fullName evidence="2">Nad dependent epimerase</fullName>
    </submittedName>
</protein>
<sequence length="341" mass="37326">MPSSQTNVLVTGANGYIGNAVAHAFVRAGYRTYGLVRQASICSSLGSSEIIPLLGSPEDTSFIASLTAQGVVFGILVSATEDSSDYVPHYHSIISLFRTLAAASNAAGIRPLVFFTSGCKDYGMGALAGSPDLAPHTERSPLNPQPSLVNRASYAVKTFENQDLFDAVVLRPTHVYGYMSSFYAFFFRFAEEAQRQGEWVVEEDALTILHAVHVDDCADAYVALAESKRDVVAGQCYNISSRKYETLDEILKALVDEYEIKGGVKYVKREGGPGPRAKLFGFSQWVSSEKLRNDTGWKDKRMLFSEGIKQYRAAYEAMVERGDEGLAKMFQKVAARAASQK</sequence>
<dbReference type="InterPro" id="IPR051783">
    <property type="entry name" value="NAD(P)-dependent_oxidoreduct"/>
</dbReference>
<reference evidence="2 3" key="1">
    <citation type="submission" date="2024-06" db="EMBL/GenBank/DDBJ databases">
        <title>Complete genome of Phlyctema vagabunda strain 19-DSS-EL-015.</title>
        <authorList>
            <person name="Fiorenzani C."/>
        </authorList>
    </citation>
    <scope>NUCLEOTIDE SEQUENCE [LARGE SCALE GENOMIC DNA]</scope>
    <source>
        <strain evidence="2 3">19-DSS-EL-015</strain>
    </source>
</reference>
<organism evidence="2 3">
    <name type="scientific">Phlyctema vagabunda</name>
    <dbReference type="NCBI Taxonomy" id="108571"/>
    <lineage>
        <taxon>Eukaryota</taxon>
        <taxon>Fungi</taxon>
        <taxon>Dikarya</taxon>
        <taxon>Ascomycota</taxon>
        <taxon>Pezizomycotina</taxon>
        <taxon>Leotiomycetes</taxon>
        <taxon>Helotiales</taxon>
        <taxon>Dermateaceae</taxon>
        <taxon>Phlyctema</taxon>
    </lineage>
</organism>
<evidence type="ECO:0000313" key="2">
    <source>
        <dbReference type="EMBL" id="KAL3421246.1"/>
    </source>
</evidence>
<name>A0ABR4PD39_9HELO</name>
<dbReference type="InterPro" id="IPR036291">
    <property type="entry name" value="NAD(P)-bd_dom_sf"/>
</dbReference>
<proteinExistence type="predicted"/>
<feature type="domain" description="NAD-dependent epimerase/dehydratase" evidence="1">
    <location>
        <begin position="8"/>
        <end position="239"/>
    </location>
</feature>
<gene>
    <name evidence="2" type="ORF">PVAG01_07691</name>
</gene>
<dbReference type="EMBL" id="JBFCZG010000006">
    <property type="protein sequence ID" value="KAL3421246.1"/>
    <property type="molecule type" value="Genomic_DNA"/>
</dbReference>
<dbReference type="SUPFAM" id="SSF51735">
    <property type="entry name" value="NAD(P)-binding Rossmann-fold domains"/>
    <property type="match status" value="1"/>
</dbReference>
<accession>A0ABR4PD39</accession>
<comment type="caution">
    <text evidence="2">The sequence shown here is derived from an EMBL/GenBank/DDBJ whole genome shotgun (WGS) entry which is preliminary data.</text>
</comment>
<dbReference type="Pfam" id="PF01370">
    <property type="entry name" value="Epimerase"/>
    <property type="match status" value="1"/>
</dbReference>
<evidence type="ECO:0000259" key="1">
    <source>
        <dbReference type="Pfam" id="PF01370"/>
    </source>
</evidence>
<keyword evidence="3" id="KW-1185">Reference proteome</keyword>
<dbReference type="PANTHER" id="PTHR48079:SF6">
    <property type="entry name" value="NAD(P)-BINDING DOMAIN-CONTAINING PROTEIN-RELATED"/>
    <property type="match status" value="1"/>
</dbReference>
<dbReference type="InterPro" id="IPR001509">
    <property type="entry name" value="Epimerase_deHydtase"/>
</dbReference>
<dbReference type="Proteomes" id="UP001629113">
    <property type="component" value="Unassembled WGS sequence"/>
</dbReference>
<dbReference type="Gene3D" id="3.40.50.720">
    <property type="entry name" value="NAD(P)-binding Rossmann-like Domain"/>
    <property type="match status" value="1"/>
</dbReference>
<evidence type="ECO:0000313" key="3">
    <source>
        <dbReference type="Proteomes" id="UP001629113"/>
    </source>
</evidence>
<dbReference type="PANTHER" id="PTHR48079">
    <property type="entry name" value="PROTEIN YEEZ"/>
    <property type="match status" value="1"/>
</dbReference>